<evidence type="ECO:0000256" key="3">
    <source>
        <dbReference type="ARBA" id="ARBA00022737"/>
    </source>
</evidence>
<dbReference type="GO" id="GO:0016020">
    <property type="term" value="C:membrane"/>
    <property type="evidence" value="ECO:0007669"/>
    <property type="project" value="TreeGrafter"/>
</dbReference>
<dbReference type="InterPro" id="IPR003591">
    <property type="entry name" value="Leu-rich_rpt_typical-subtyp"/>
</dbReference>
<reference evidence="5" key="1">
    <citation type="submission" date="2023-06" db="EMBL/GenBank/DDBJ databases">
        <authorList>
            <person name="Delattre M."/>
        </authorList>
    </citation>
    <scope>NUCLEOTIDE SEQUENCE</scope>
    <source>
        <strain evidence="5">AF72</strain>
    </source>
</reference>
<organism evidence="5 6">
    <name type="scientific">Mesorhabditis spiculigera</name>
    <dbReference type="NCBI Taxonomy" id="96644"/>
    <lineage>
        <taxon>Eukaryota</taxon>
        <taxon>Metazoa</taxon>
        <taxon>Ecdysozoa</taxon>
        <taxon>Nematoda</taxon>
        <taxon>Chromadorea</taxon>
        <taxon>Rhabditida</taxon>
        <taxon>Rhabditina</taxon>
        <taxon>Rhabditomorpha</taxon>
        <taxon>Rhabditoidea</taxon>
        <taxon>Rhabditidae</taxon>
        <taxon>Mesorhabditinae</taxon>
        <taxon>Mesorhabditis</taxon>
    </lineage>
</organism>
<dbReference type="SMART" id="SM00369">
    <property type="entry name" value="LRR_TYP"/>
    <property type="match status" value="4"/>
</dbReference>
<dbReference type="EMBL" id="CATQJA010000997">
    <property type="protein sequence ID" value="CAJ0565159.1"/>
    <property type="molecule type" value="Genomic_DNA"/>
</dbReference>
<gene>
    <name evidence="5" type="ORF">MSPICULIGERA_LOCUS3816</name>
</gene>
<keyword evidence="4" id="KW-0812">Transmembrane</keyword>
<evidence type="ECO:0000256" key="4">
    <source>
        <dbReference type="SAM" id="Phobius"/>
    </source>
</evidence>
<accession>A0AA36CBL1</accession>
<dbReference type="Pfam" id="PF13855">
    <property type="entry name" value="LRR_8"/>
    <property type="match status" value="2"/>
</dbReference>
<sequence>MAVKSIRNQNLLSLIICTIQYDLKKTDSKVNASKRPHHPHVEDPNSRFACVGSLLAEQPACQCKEDEGELACINAQFIETGVFATVNNHYKHMKKITFHGNNFQDLPQGSLFGDYVHSSLTTLNISANYIVNLHSGALSGVPNLRVLDLSNNEIVLKEENIDFLMHTPDLEELYLRRAFTATLNRTKQFDLMMRMFRRANLQKLKVLDLSYNFLESIPPQLPCAFPALQKLDLRQNFLNDLVVNASCLRNIHDLDLSRNGFNQPNKTTRQLLSRLPDNSINFRNPFLCDCKSAEYIQWIKSTRSIREKSNLICDKASPKKFSGVRITEVPVKELDCLTSSAIGSWSLFLPVFLLLFPTICRVFAFIL</sequence>
<protein>
    <recommendedName>
        <fullName evidence="7">LRRCT domain-containing protein</fullName>
    </recommendedName>
</protein>
<keyword evidence="1" id="KW-0433">Leucine-rich repeat</keyword>
<evidence type="ECO:0008006" key="7">
    <source>
        <dbReference type="Google" id="ProtNLM"/>
    </source>
</evidence>
<dbReference type="Gene3D" id="3.80.10.10">
    <property type="entry name" value="Ribonuclease Inhibitor"/>
    <property type="match status" value="1"/>
</dbReference>
<feature type="non-terminal residue" evidence="5">
    <location>
        <position position="1"/>
    </location>
</feature>
<evidence type="ECO:0000313" key="5">
    <source>
        <dbReference type="EMBL" id="CAJ0565159.1"/>
    </source>
</evidence>
<evidence type="ECO:0000256" key="1">
    <source>
        <dbReference type="ARBA" id="ARBA00022614"/>
    </source>
</evidence>
<dbReference type="Proteomes" id="UP001177023">
    <property type="component" value="Unassembled WGS sequence"/>
</dbReference>
<dbReference type="InterPro" id="IPR001611">
    <property type="entry name" value="Leu-rich_rpt"/>
</dbReference>
<keyword evidence="4" id="KW-0472">Membrane</keyword>
<evidence type="ECO:0000256" key="2">
    <source>
        <dbReference type="ARBA" id="ARBA00022729"/>
    </source>
</evidence>
<dbReference type="AlphaFoldDB" id="A0AA36CBL1"/>
<keyword evidence="6" id="KW-1185">Reference proteome</keyword>
<keyword evidence="3" id="KW-0677">Repeat</keyword>
<keyword evidence="4" id="KW-1133">Transmembrane helix</keyword>
<dbReference type="InterPro" id="IPR032675">
    <property type="entry name" value="LRR_dom_sf"/>
</dbReference>
<feature type="transmembrane region" description="Helical" evidence="4">
    <location>
        <begin position="345"/>
        <end position="366"/>
    </location>
</feature>
<dbReference type="PROSITE" id="PS51450">
    <property type="entry name" value="LRR"/>
    <property type="match status" value="2"/>
</dbReference>
<keyword evidence="2" id="KW-0732">Signal</keyword>
<dbReference type="InterPro" id="IPR052286">
    <property type="entry name" value="Wnt_signaling_inhibitor"/>
</dbReference>
<dbReference type="SUPFAM" id="SSF52058">
    <property type="entry name" value="L domain-like"/>
    <property type="match status" value="1"/>
</dbReference>
<evidence type="ECO:0000313" key="6">
    <source>
        <dbReference type="Proteomes" id="UP001177023"/>
    </source>
</evidence>
<proteinExistence type="predicted"/>
<dbReference type="PANTHER" id="PTHR24364:SF18">
    <property type="entry name" value="LP06937P"/>
    <property type="match status" value="1"/>
</dbReference>
<comment type="caution">
    <text evidence="5">The sequence shown here is derived from an EMBL/GenBank/DDBJ whole genome shotgun (WGS) entry which is preliminary data.</text>
</comment>
<dbReference type="PANTHER" id="PTHR24364">
    <property type="entry name" value="LP06937P"/>
    <property type="match status" value="1"/>
</dbReference>
<name>A0AA36CBL1_9BILA</name>